<dbReference type="AlphaFoldDB" id="A0A5S6QNP8"/>
<name>A0A5S6QNP8_TRIMR</name>
<evidence type="ECO:0000313" key="2">
    <source>
        <dbReference type="WBParaSite" id="TMUE_2000008784.1"/>
    </source>
</evidence>
<organism evidence="1 2">
    <name type="scientific">Trichuris muris</name>
    <name type="common">Mouse whipworm</name>
    <dbReference type="NCBI Taxonomy" id="70415"/>
    <lineage>
        <taxon>Eukaryota</taxon>
        <taxon>Metazoa</taxon>
        <taxon>Ecdysozoa</taxon>
        <taxon>Nematoda</taxon>
        <taxon>Enoplea</taxon>
        <taxon>Dorylaimia</taxon>
        <taxon>Trichinellida</taxon>
        <taxon>Trichuridae</taxon>
        <taxon>Trichuris</taxon>
    </lineage>
</organism>
<protein>
    <submittedName>
        <fullName evidence="2">Retrovirus-related Pol polyprotein from transposon TNT 1-94</fullName>
    </submittedName>
</protein>
<dbReference type="PANTHER" id="PTHR35317">
    <property type="entry name" value="OS04G0629600 PROTEIN"/>
    <property type="match status" value="1"/>
</dbReference>
<evidence type="ECO:0000313" key="1">
    <source>
        <dbReference type="Proteomes" id="UP000046395"/>
    </source>
</evidence>
<keyword evidence="1" id="KW-1185">Reference proteome</keyword>
<dbReference type="Pfam" id="PF14223">
    <property type="entry name" value="Retrotran_gag_2"/>
    <property type="match status" value="1"/>
</dbReference>
<sequence length="220" mass="25034">MECILIRDNLWSIIKNPTPIGPEITAEWTQRNDKARCKIMLSVEDNQIIHIKHLETARDIWYTLKKMYERTSLGSRLFLRRKLYTTRYTSGHLRDHINHMLEVVCQLRTAGVAIDQTEIVAALLASLPDSYGTLVTALEGHDESVLTTDYVIGKMLDEYQRRTEGNANDNDSAMAFLTSTGQSIKKGGQDKMARNWNVSTVTRLVISSQNARSVSEIFNE</sequence>
<dbReference type="WBParaSite" id="TMUE_2000008784.1">
    <property type="protein sequence ID" value="TMUE_2000008784.1"/>
    <property type="gene ID" value="WBGene00300408"/>
</dbReference>
<dbReference type="Proteomes" id="UP000046395">
    <property type="component" value="Unassembled WGS sequence"/>
</dbReference>
<reference evidence="2" key="1">
    <citation type="submission" date="2019-12" db="UniProtKB">
        <authorList>
            <consortium name="WormBaseParasite"/>
        </authorList>
    </citation>
    <scope>IDENTIFICATION</scope>
</reference>
<dbReference type="PANTHER" id="PTHR35317:SF29">
    <property type="entry name" value="CCHC-TYPE DOMAIN-CONTAINING PROTEIN"/>
    <property type="match status" value="1"/>
</dbReference>
<proteinExistence type="predicted"/>
<accession>A0A5S6QNP8</accession>